<dbReference type="PANTHER" id="PTHR30472:SF1">
    <property type="entry name" value="FE(3+) DICITRATE TRANSPORT SYSTEM PERMEASE PROTEIN FECC-RELATED"/>
    <property type="match status" value="1"/>
</dbReference>
<evidence type="ECO:0000256" key="6">
    <source>
        <dbReference type="ARBA" id="ARBA00022989"/>
    </source>
</evidence>
<dbReference type="GO" id="GO:0022857">
    <property type="term" value="F:transmembrane transporter activity"/>
    <property type="evidence" value="ECO:0007669"/>
    <property type="project" value="InterPro"/>
</dbReference>
<dbReference type="eggNOG" id="COG0609">
    <property type="taxonomic scope" value="Bacteria"/>
</dbReference>
<dbReference type="FunFam" id="1.10.3470.10:FF:000001">
    <property type="entry name" value="Vitamin B12 ABC transporter permease BtuC"/>
    <property type="match status" value="1"/>
</dbReference>
<reference evidence="9 10" key="1">
    <citation type="submission" date="2017-03" db="EMBL/GenBank/DDBJ databases">
        <title>Draft genome sequence of Streptomyces scabrisporus NF3, endophyte isolated from Amphipterygium adstringens.</title>
        <authorList>
            <person name="Vazquez M."/>
            <person name="Ceapa C.D."/>
            <person name="Rodriguez Luna D."/>
            <person name="Sanchez Esquivel S."/>
        </authorList>
    </citation>
    <scope>NUCLEOTIDE SEQUENCE [LARGE SCALE GENOMIC DNA]</scope>
    <source>
        <strain evidence="9 10">NF3</strain>
    </source>
</reference>
<keyword evidence="7 8" id="KW-0472">Membrane</keyword>
<feature type="transmembrane region" description="Helical" evidence="8">
    <location>
        <begin position="183"/>
        <end position="205"/>
    </location>
</feature>
<protein>
    <submittedName>
        <fullName evidence="9">Iron ABC transporter permease</fullName>
    </submittedName>
</protein>
<dbReference type="OrthoDB" id="9782305at2"/>
<dbReference type="PANTHER" id="PTHR30472">
    <property type="entry name" value="FERRIC ENTEROBACTIN TRANSPORT SYSTEM PERMEASE PROTEIN"/>
    <property type="match status" value="1"/>
</dbReference>
<organism evidence="9 10">
    <name type="scientific">Embleya scabrispora</name>
    <dbReference type="NCBI Taxonomy" id="159449"/>
    <lineage>
        <taxon>Bacteria</taxon>
        <taxon>Bacillati</taxon>
        <taxon>Actinomycetota</taxon>
        <taxon>Actinomycetes</taxon>
        <taxon>Kitasatosporales</taxon>
        <taxon>Streptomycetaceae</taxon>
        <taxon>Embleya</taxon>
    </lineage>
</organism>
<evidence type="ECO:0000256" key="4">
    <source>
        <dbReference type="ARBA" id="ARBA00022475"/>
    </source>
</evidence>
<dbReference type="Pfam" id="PF01032">
    <property type="entry name" value="FecCD"/>
    <property type="match status" value="1"/>
</dbReference>
<dbReference type="GO" id="GO:0005886">
    <property type="term" value="C:plasma membrane"/>
    <property type="evidence" value="ECO:0007669"/>
    <property type="project" value="UniProtKB-SubCell"/>
</dbReference>
<evidence type="ECO:0000256" key="3">
    <source>
        <dbReference type="ARBA" id="ARBA00022448"/>
    </source>
</evidence>
<dbReference type="EMBL" id="MWQN01000001">
    <property type="protein sequence ID" value="OPC80399.1"/>
    <property type="molecule type" value="Genomic_DNA"/>
</dbReference>
<feature type="transmembrane region" description="Helical" evidence="8">
    <location>
        <begin position="268"/>
        <end position="287"/>
    </location>
</feature>
<keyword evidence="10" id="KW-1185">Reference proteome</keyword>
<dbReference type="STRING" id="159449.B4N89_05075"/>
<feature type="transmembrane region" description="Helical" evidence="8">
    <location>
        <begin position="51"/>
        <end position="69"/>
    </location>
</feature>
<feature type="transmembrane region" description="Helical" evidence="8">
    <location>
        <begin position="225"/>
        <end position="248"/>
    </location>
</feature>
<evidence type="ECO:0000256" key="7">
    <source>
        <dbReference type="ARBA" id="ARBA00023136"/>
    </source>
</evidence>
<sequence length="323" mass="32357">MVSVLLVLAAACLLSLAVGSRGIAPSVVLDALVHGGDSTDAIVVNSMRVPRTVVALLVGASLGIAGACMQGLTRNPIAEPGILGISTGAAAGVVTAIAVFGVSSLTGYVWFGFAGALCTGVLVYAVAARGRGGATPVKLALSGQALAATLGAVITMVLTTDQGTLDQYRFWLVGSLSGRTDEVAWQMLPFFGVGVLLVVATARGLDALALGDDVAKGLGHKVNRIRVIGGLGATVLTGVAVAATGPISFVGLAVPHAARALVGTDHRWVLAMSALLAPILLLVADVLGRVLFPPAEVEVGAMTALIGVPILVALVRRKPVVSG</sequence>
<evidence type="ECO:0000313" key="10">
    <source>
        <dbReference type="Proteomes" id="UP000190037"/>
    </source>
</evidence>
<comment type="similarity">
    <text evidence="2">Belongs to the binding-protein-dependent transport system permease family. FecCD subfamily.</text>
</comment>
<dbReference type="AlphaFoldDB" id="A0A1T3NU82"/>
<dbReference type="InterPro" id="IPR000522">
    <property type="entry name" value="ABC_transptr_permease_BtuC"/>
</dbReference>
<evidence type="ECO:0000256" key="2">
    <source>
        <dbReference type="ARBA" id="ARBA00007935"/>
    </source>
</evidence>
<comment type="subcellular location">
    <subcellularLocation>
        <location evidence="1">Cell membrane</location>
        <topology evidence="1">Multi-pass membrane protein</topology>
    </subcellularLocation>
</comment>
<dbReference type="RefSeq" id="WP_078974658.1">
    <property type="nucleotide sequence ID" value="NZ_MWQN01000001.1"/>
</dbReference>
<evidence type="ECO:0000256" key="1">
    <source>
        <dbReference type="ARBA" id="ARBA00004651"/>
    </source>
</evidence>
<feature type="transmembrane region" description="Helical" evidence="8">
    <location>
        <begin position="299"/>
        <end position="316"/>
    </location>
</feature>
<feature type="transmembrane region" description="Helical" evidence="8">
    <location>
        <begin position="139"/>
        <end position="158"/>
    </location>
</feature>
<proteinExistence type="inferred from homology"/>
<dbReference type="GO" id="GO:0033214">
    <property type="term" value="P:siderophore-iron import into cell"/>
    <property type="evidence" value="ECO:0007669"/>
    <property type="project" value="TreeGrafter"/>
</dbReference>
<keyword evidence="3" id="KW-0813">Transport</keyword>
<dbReference type="InterPro" id="IPR037294">
    <property type="entry name" value="ABC_BtuC-like"/>
</dbReference>
<feature type="transmembrane region" description="Helical" evidence="8">
    <location>
        <begin position="108"/>
        <end position="127"/>
    </location>
</feature>
<keyword evidence="5 8" id="KW-0812">Transmembrane</keyword>
<keyword evidence="6 8" id="KW-1133">Transmembrane helix</keyword>
<dbReference type="Proteomes" id="UP000190037">
    <property type="component" value="Unassembled WGS sequence"/>
</dbReference>
<dbReference type="Gene3D" id="1.10.3470.10">
    <property type="entry name" value="ABC transporter involved in vitamin B12 uptake, BtuC"/>
    <property type="match status" value="1"/>
</dbReference>
<comment type="caution">
    <text evidence="9">The sequence shown here is derived from an EMBL/GenBank/DDBJ whole genome shotgun (WGS) entry which is preliminary data.</text>
</comment>
<dbReference type="SUPFAM" id="SSF81345">
    <property type="entry name" value="ABC transporter involved in vitamin B12 uptake, BtuC"/>
    <property type="match status" value="1"/>
</dbReference>
<feature type="transmembrane region" description="Helical" evidence="8">
    <location>
        <begin position="81"/>
        <end position="102"/>
    </location>
</feature>
<keyword evidence="4" id="KW-1003">Cell membrane</keyword>
<evidence type="ECO:0000313" key="9">
    <source>
        <dbReference type="EMBL" id="OPC80399.1"/>
    </source>
</evidence>
<name>A0A1T3NU82_9ACTN</name>
<gene>
    <name evidence="9" type="ORF">B4N89_05075</name>
</gene>
<evidence type="ECO:0000256" key="5">
    <source>
        <dbReference type="ARBA" id="ARBA00022692"/>
    </source>
</evidence>
<accession>A0A1T3NU82</accession>
<evidence type="ECO:0000256" key="8">
    <source>
        <dbReference type="SAM" id="Phobius"/>
    </source>
</evidence>
<dbReference type="CDD" id="cd06550">
    <property type="entry name" value="TM_ABC_iron-siderophores_like"/>
    <property type="match status" value="1"/>
</dbReference>